<keyword evidence="2" id="KW-0560">Oxidoreductase</keyword>
<dbReference type="InterPro" id="IPR013154">
    <property type="entry name" value="ADH-like_N"/>
</dbReference>
<dbReference type="Proteomes" id="UP001589813">
    <property type="component" value="Unassembled WGS sequence"/>
</dbReference>
<dbReference type="PANTHER" id="PTHR48106:SF8">
    <property type="entry name" value="OS02G0805600 PROTEIN"/>
    <property type="match status" value="1"/>
</dbReference>
<dbReference type="InterPro" id="IPR011032">
    <property type="entry name" value="GroES-like_sf"/>
</dbReference>
<keyword evidence="5" id="KW-1185">Reference proteome</keyword>
<dbReference type="Pfam" id="PF08240">
    <property type="entry name" value="ADH_N"/>
    <property type="match status" value="1"/>
</dbReference>
<evidence type="ECO:0000256" key="1">
    <source>
        <dbReference type="ARBA" id="ARBA00022857"/>
    </source>
</evidence>
<dbReference type="SUPFAM" id="SSF51735">
    <property type="entry name" value="NAD(P)-binding Rossmann-fold domains"/>
    <property type="match status" value="1"/>
</dbReference>
<dbReference type="InterPro" id="IPR013149">
    <property type="entry name" value="ADH-like_C"/>
</dbReference>
<dbReference type="Gene3D" id="3.40.50.720">
    <property type="entry name" value="NAD(P)-binding Rossmann-like Domain"/>
    <property type="match status" value="1"/>
</dbReference>
<dbReference type="Gene3D" id="3.90.180.10">
    <property type="entry name" value="Medium-chain alcohol dehydrogenases, catalytic domain"/>
    <property type="match status" value="1"/>
</dbReference>
<reference evidence="4 5" key="1">
    <citation type="submission" date="2024-09" db="EMBL/GenBank/DDBJ databases">
        <authorList>
            <person name="Sun Q."/>
            <person name="Mori K."/>
        </authorList>
    </citation>
    <scope>NUCLEOTIDE SEQUENCE [LARGE SCALE GENOMIC DNA]</scope>
    <source>
        <strain evidence="4 5">KCTC 23315</strain>
    </source>
</reference>
<feature type="domain" description="Enoyl reductase (ER)" evidence="3">
    <location>
        <begin position="17"/>
        <end position="330"/>
    </location>
</feature>
<evidence type="ECO:0000313" key="5">
    <source>
        <dbReference type="Proteomes" id="UP001589813"/>
    </source>
</evidence>
<name>A0ABV6BCX2_9GAMM</name>
<comment type="caution">
    <text evidence="4">The sequence shown here is derived from an EMBL/GenBank/DDBJ whole genome shotgun (WGS) entry which is preliminary data.</text>
</comment>
<evidence type="ECO:0000313" key="4">
    <source>
        <dbReference type="EMBL" id="MFC0048710.1"/>
    </source>
</evidence>
<evidence type="ECO:0000256" key="2">
    <source>
        <dbReference type="ARBA" id="ARBA00023002"/>
    </source>
</evidence>
<dbReference type="EMBL" id="JBHLXP010000001">
    <property type="protein sequence ID" value="MFC0048710.1"/>
    <property type="molecule type" value="Genomic_DNA"/>
</dbReference>
<accession>A0ABV6BCX2</accession>
<organism evidence="4 5">
    <name type="scientific">Rheinheimera tilapiae</name>
    <dbReference type="NCBI Taxonomy" id="875043"/>
    <lineage>
        <taxon>Bacteria</taxon>
        <taxon>Pseudomonadati</taxon>
        <taxon>Pseudomonadota</taxon>
        <taxon>Gammaproteobacteria</taxon>
        <taxon>Chromatiales</taxon>
        <taxon>Chromatiaceae</taxon>
        <taxon>Rheinheimera</taxon>
    </lineage>
</organism>
<protein>
    <submittedName>
        <fullName evidence="4">NAD(P)H-quinone oxidoreductase</fullName>
    </submittedName>
</protein>
<dbReference type="NCBIfam" id="TIGR02824">
    <property type="entry name" value="quinone_pig3"/>
    <property type="match status" value="1"/>
</dbReference>
<dbReference type="PANTHER" id="PTHR48106">
    <property type="entry name" value="QUINONE OXIDOREDUCTASE PIG3-RELATED"/>
    <property type="match status" value="1"/>
</dbReference>
<sequence>MLFLSELPATMQAIEVDAEHQLQFVSRPLPALSHGEVLIKVAAAGVNRADLVQRAGFYPPPPGDSDILGLEVAGTVVAVADQADAKWLGTEIFGLVPGGGYAQYARMPAAHLLQRPAAMPVATAAGFAEVFLTAYQAMFSLGGLEAHQAVLLHAGASGVGTAAIALAKAAGAYVAVTVGSDDKAAACLAMGADVAVNYKTTDFVTVLKDAAPQGFQVIVDPVAGDYLPKNLQLLALDGRIVVLAMLGGRTVPAFDLTQMFKKRGQLLCSTLRNRTDDYKTALIADFIQQFGLQMQNGALCPVIAQVLPWQQADEAHQLLAGNQLVGKVVLTVD</sequence>
<dbReference type="RefSeq" id="WP_377243143.1">
    <property type="nucleotide sequence ID" value="NZ_JBHLXP010000001.1"/>
</dbReference>
<evidence type="ECO:0000259" key="3">
    <source>
        <dbReference type="SMART" id="SM00829"/>
    </source>
</evidence>
<gene>
    <name evidence="4" type="ORF">ACFFJP_10460</name>
</gene>
<proteinExistence type="predicted"/>
<dbReference type="SMART" id="SM00829">
    <property type="entry name" value="PKS_ER"/>
    <property type="match status" value="1"/>
</dbReference>
<keyword evidence="1" id="KW-0521">NADP</keyword>
<dbReference type="InterPro" id="IPR036291">
    <property type="entry name" value="NAD(P)-bd_dom_sf"/>
</dbReference>
<dbReference type="CDD" id="cd05276">
    <property type="entry name" value="p53_inducible_oxidoreductase"/>
    <property type="match status" value="1"/>
</dbReference>
<dbReference type="InterPro" id="IPR020843">
    <property type="entry name" value="ER"/>
</dbReference>
<dbReference type="Pfam" id="PF00107">
    <property type="entry name" value="ADH_zinc_N"/>
    <property type="match status" value="1"/>
</dbReference>
<dbReference type="InterPro" id="IPR014189">
    <property type="entry name" value="Quinone_OxRdtase_PIG3"/>
</dbReference>
<dbReference type="SUPFAM" id="SSF50129">
    <property type="entry name" value="GroES-like"/>
    <property type="match status" value="1"/>
</dbReference>